<dbReference type="RefSeq" id="XP_022670388.1">
    <property type="nucleotide sequence ID" value="XM_022814653.1"/>
</dbReference>
<keyword evidence="2" id="KW-1185">Reference proteome</keyword>
<dbReference type="KEGG" id="vde:111254121"/>
<dbReference type="AlphaFoldDB" id="A0A7M7KXC1"/>
<name>A0A7M7KXC1_VARDE</name>
<dbReference type="Proteomes" id="UP000594260">
    <property type="component" value="Unplaced"/>
</dbReference>
<dbReference type="EnsemblMetazoa" id="XM_022814653">
    <property type="protein sequence ID" value="XP_022670388"/>
    <property type="gene ID" value="LOC111254121"/>
</dbReference>
<organism evidence="1 2">
    <name type="scientific">Varroa destructor</name>
    <name type="common">Honeybee mite</name>
    <dbReference type="NCBI Taxonomy" id="109461"/>
    <lineage>
        <taxon>Eukaryota</taxon>
        <taxon>Metazoa</taxon>
        <taxon>Ecdysozoa</taxon>
        <taxon>Arthropoda</taxon>
        <taxon>Chelicerata</taxon>
        <taxon>Arachnida</taxon>
        <taxon>Acari</taxon>
        <taxon>Parasitiformes</taxon>
        <taxon>Mesostigmata</taxon>
        <taxon>Gamasina</taxon>
        <taxon>Dermanyssoidea</taxon>
        <taxon>Varroidae</taxon>
        <taxon>Varroa</taxon>
    </lineage>
</organism>
<protein>
    <submittedName>
        <fullName evidence="1">Uncharacterized protein</fullName>
    </submittedName>
</protein>
<dbReference type="EnsemblMetazoa" id="XM_022814654">
    <property type="protein sequence ID" value="XP_022670389"/>
    <property type="gene ID" value="LOC111254121"/>
</dbReference>
<evidence type="ECO:0000313" key="2">
    <source>
        <dbReference type="Proteomes" id="UP000594260"/>
    </source>
</evidence>
<reference evidence="1" key="1">
    <citation type="submission" date="2021-01" db="UniProtKB">
        <authorList>
            <consortium name="EnsemblMetazoa"/>
        </authorList>
    </citation>
    <scope>IDENTIFICATION</scope>
</reference>
<proteinExistence type="predicted"/>
<evidence type="ECO:0000313" key="1">
    <source>
        <dbReference type="EnsemblMetazoa" id="XP_022670388"/>
    </source>
</evidence>
<dbReference type="GeneID" id="111254121"/>
<sequence>MWGREPSVSVALNPEQQLLVYLPGAAGTYATIQHQPSLPQIVNDQSQNNGSVHMYAGHQKGGSQLGTVLKKSTARISDDSGTIAGKEKHDVTRVSFSAQERELNDDIFSRRASFKVKVDSMEKMVQELQRKQLQGRNQASVLLERTDPERCCPVGLTLDKRKQSPTNKSDVATIQVVLGNDGNAVVQRISSTEDVNGLLCDSRCKPINISNAKHHGPSFRNGVGSALANALTDVEFELRTHIASLKTTDGQKLMNVCPEIKIVLDAYSKALDKAKSEAGLTEGRDRASQVAILPKTLSELKLESVLTDCLSLLARENDDTSSFKMTDSKYNSSNQR</sequence>
<accession>A0A7M7KXC1</accession>
<dbReference type="InParanoid" id="A0A7M7KXC1"/>
<dbReference type="RefSeq" id="XP_022670389.1">
    <property type="nucleotide sequence ID" value="XM_022814654.1"/>
</dbReference>